<dbReference type="InterPro" id="IPR010982">
    <property type="entry name" value="Lambda_DNA-bd_dom_sf"/>
</dbReference>
<evidence type="ECO:0000313" key="2">
    <source>
        <dbReference type="EMBL" id="MBD2872181.1"/>
    </source>
</evidence>
<dbReference type="CDD" id="cd00093">
    <property type="entry name" value="HTH_XRE"/>
    <property type="match status" value="1"/>
</dbReference>
<dbReference type="PROSITE" id="PS50943">
    <property type="entry name" value="HTH_CROC1"/>
    <property type="match status" value="1"/>
</dbReference>
<dbReference type="InterPro" id="IPR001387">
    <property type="entry name" value="Cro/C1-type_HTH"/>
</dbReference>
<dbReference type="Gene3D" id="1.10.260.40">
    <property type="entry name" value="lambda repressor-like DNA-binding domains"/>
    <property type="match status" value="1"/>
</dbReference>
<dbReference type="RefSeq" id="WP_190866648.1">
    <property type="nucleotide sequence ID" value="NZ_JACXIY010000042.1"/>
</dbReference>
<dbReference type="EMBL" id="JACXIY010000042">
    <property type="protein sequence ID" value="MBD2872181.1"/>
    <property type="molecule type" value="Genomic_DNA"/>
</dbReference>
<sequence>MKVTIGRCLLAERLAERGMSREKLAADLRMRPERIGDYIDNKRIMPLKTAVAIARTIGCNTEELYEFE</sequence>
<evidence type="ECO:0000259" key="1">
    <source>
        <dbReference type="PROSITE" id="PS50943"/>
    </source>
</evidence>
<dbReference type="SUPFAM" id="SSF47413">
    <property type="entry name" value="lambda repressor-like DNA-binding domains"/>
    <property type="match status" value="1"/>
</dbReference>
<proteinExistence type="predicted"/>
<protein>
    <submittedName>
        <fullName evidence="2">Helix-turn-helix transcriptional regulator</fullName>
    </submittedName>
</protein>
<organism evidence="2 3">
    <name type="scientific">Paenibacillus arenilitoris</name>
    <dbReference type="NCBI Taxonomy" id="2772299"/>
    <lineage>
        <taxon>Bacteria</taxon>
        <taxon>Bacillati</taxon>
        <taxon>Bacillota</taxon>
        <taxon>Bacilli</taxon>
        <taxon>Bacillales</taxon>
        <taxon>Paenibacillaceae</taxon>
        <taxon>Paenibacillus</taxon>
    </lineage>
</organism>
<dbReference type="GO" id="GO:0003677">
    <property type="term" value="F:DNA binding"/>
    <property type="evidence" value="ECO:0007669"/>
    <property type="project" value="InterPro"/>
</dbReference>
<name>A0A927CTY3_9BACL</name>
<reference evidence="2" key="1">
    <citation type="submission" date="2020-09" db="EMBL/GenBank/DDBJ databases">
        <title>A novel bacterium of genus Paenibacillus, isolated from South China Sea.</title>
        <authorList>
            <person name="Huang H."/>
            <person name="Mo K."/>
            <person name="Hu Y."/>
        </authorList>
    </citation>
    <scope>NUCLEOTIDE SEQUENCE</scope>
    <source>
        <strain evidence="2">IB182493</strain>
    </source>
</reference>
<evidence type="ECO:0000313" key="3">
    <source>
        <dbReference type="Proteomes" id="UP000632125"/>
    </source>
</evidence>
<dbReference type="Pfam" id="PF01381">
    <property type="entry name" value="HTH_3"/>
    <property type="match status" value="1"/>
</dbReference>
<dbReference type="AlphaFoldDB" id="A0A927CTY3"/>
<comment type="caution">
    <text evidence="2">The sequence shown here is derived from an EMBL/GenBank/DDBJ whole genome shotgun (WGS) entry which is preliminary data.</text>
</comment>
<feature type="domain" description="HTH cro/C1-type" evidence="1">
    <location>
        <begin position="10"/>
        <end position="64"/>
    </location>
</feature>
<dbReference type="SMART" id="SM00530">
    <property type="entry name" value="HTH_XRE"/>
    <property type="match status" value="1"/>
</dbReference>
<gene>
    <name evidence="2" type="ORF">IDH41_26720</name>
</gene>
<accession>A0A927CTY3</accession>
<dbReference type="Proteomes" id="UP000632125">
    <property type="component" value="Unassembled WGS sequence"/>
</dbReference>
<keyword evidence="3" id="KW-1185">Reference proteome</keyword>